<name>A0A9X8UMI1_9FIRM</name>
<dbReference type="EMBL" id="SLUK01000001">
    <property type="protein sequence ID" value="TCL45370.1"/>
    <property type="molecule type" value="Genomic_DNA"/>
</dbReference>
<dbReference type="InterPro" id="IPR046878">
    <property type="entry name" value="Big_14"/>
</dbReference>
<keyword evidence="5" id="KW-1185">Reference proteome</keyword>
<evidence type="ECO:0000256" key="1">
    <source>
        <dbReference type="SAM" id="MobiDB-lite"/>
    </source>
</evidence>
<sequence length="217" mass="22982">MKRVFSLLLTAALIGSLAFAAGCAARIEPVSSRTVEDDLAGEPGDSGNERPAGPEAPQEAGETFGAPPSKTHDGEGDASDPNAPSVDEAPSEPEQPSGPSQADGEASQPQDGVTAEMYTEQGQYPLGTESVRVFILNKGSAELGYDAYYSLEQQQGESWQEVPAELSFEDWAGILPAGKETSLVTDLAPFAGQLQAGRYRIVKKLDEQVFYAPFELV</sequence>
<comment type="caution">
    <text evidence="4">The sequence shown here is derived from an EMBL/GenBank/DDBJ whole genome shotgun (WGS) entry which is preliminary data.</text>
</comment>
<keyword evidence="2" id="KW-0732">Signal</keyword>
<proteinExistence type="predicted"/>
<accession>A0A9X8UMI1</accession>
<evidence type="ECO:0000313" key="5">
    <source>
        <dbReference type="Proteomes" id="UP000294682"/>
    </source>
</evidence>
<feature type="compositionally biased region" description="Low complexity" evidence="1">
    <location>
        <begin position="92"/>
        <end position="102"/>
    </location>
</feature>
<feature type="signal peptide" evidence="2">
    <location>
        <begin position="1"/>
        <end position="20"/>
    </location>
</feature>
<evidence type="ECO:0000313" key="4">
    <source>
        <dbReference type="EMBL" id="TCL45370.1"/>
    </source>
</evidence>
<feature type="region of interest" description="Disordered" evidence="1">
    <location>
        <begin position="31"/>
        <end position="112"/>
    </location>
</feature>
<dbReference type="PROSITE" id="PS51257">
    <property type="entry name" value="PROKAR_LIPOPROTEIN"/>
    <property type="match status" value="1"/>
</dbReference>
<dbReference type="Proteomes" id="UP000294682">
    <property type="component" value="Unassembled WGS sequence"/>
</dbReference>
<evidence type="ECO:0000259" key="3">
    <source>
        <dbReference type="Pfam" id="PF20251"/>
    </source>
</evidence>
<dbReference type="RefSeq" id="WP_132083711.1">
    <property type="nucleotide sequence ID" value="NZ_SLUK01000001.1"/>
</dbReference>
<dbReference type="AlphaFoldDB" id="A0A9X8UMI1"/>
<feature type="domain" description="Bacterial Ig-like" evidence="3">
    <location>
        <begin position="113"/>
        <end position="214"/>
    </location>
</feature>
<protein>
    <recommendedName>
        <fullName evidence="3">Bacterial Ig-like domain-containing protein</fullName>
    </recommendedName>
</protein>
<reference evidence="4 5" key="1">
    <citation type="submission" date="2019-03" db="EMBL/GenBank/DDBJ databases">
        <title>Genomic Encyclopedia of Type Strains, Phase IV (KMG-IV): sequencing the most valuable type-strain genomes for metagenomic binning, comparative biology and taxonomic classification.</title>
        <authorList>
            <person name="Goeker M."/>
        </authorList>
    </citation>
    <scope>NUCLEOTIDE SEQUENCE [LARGE SCALE GENOMIC DNA]</scope>
    <source>
        <strain evidence="4 5">DSM 100433</strain>
    </source>
</reference>
<organism evidence="4 5">
    <name type="scientific">Harryflintia acetispora</name>
    <dbReference type="NCBI Taxonomy" id="1849041"/>
    <lineage>
        <taxon>Bacteria</taxon>
        <taxon>Bacillati</taxon>
        <taxon>Bacillota</taxon>
        <taxon>Clostridia</taxon>
        <taxon>Eubacteriales</taxon>
        <taxon>Oscillospiraceae</taxon>
        <taxon>Harryflintia</taxon>
    </lineage>
</organism>
<feature type="chain" id="PRO_5040786242" description="Bacterial Ig-like domain-containing protein" evidence="2">
    <location>
        <begin position="21"/>
        <end position="217"/>
    </location>
</feature>
<gene>
    <name evidence="4" type="ORF">EDD78_101353</name>
</gene>
<evidence type="ECO:0000256" key="2">
    <source>
        <dbReference type="SAM" id="SignalP"/>
    </source>
</evidence>
<dbReference type="Pfam" id="PF20251">
    <property type="entry name" value="Big_14"/>
    <property type="match status" value="1"/>
</dbReference>